<gene>
    <name evidence="3" type="ORF">IMF26_03445</name>
</gene>
<accession>A0AAT9LDP1</accession>
<dbReference type="InterPro" id="IPR002508">
    <property type="entry name" value="MurNAc-LAA_cat"/>
</dbReference>
<dbReference type="PANTHER" id="PTHR30404">
    <property type="entry name" value="N-ACETYLMURAMOYL-L-ALANINE AMIDASE"/>
    <property type="match status" value="1"/>
</dbReference>
<organism evidence="3">
    <name type="scientific">Candidatus Fermentithermobacillus carboniphilus</name>
    <dbReference type="NCBI Taxonomy" id="3085328"/>
    <lineage>
        <taxon>Bacteria</taxon>
        <taxon>Bacillati</taxon>
        <taxon>Bacillota</taxon>
        <taxon>Candidatus Fermentithermobacillia</taxon>
        <taxon>Candidatus Fermentithermobacillales</taxon>
        <taxon>Candidatus Fermentithermobacillaceae</taxon>
        <taxon>Candidatus Fermentithermobacillus</taxon>
    </lineage>
</organism>
<reference evidence="3" key="1">
    <citation type="submission" date="2020-10" db="EMBL/GenBank/DDBJ databases">
        <authorList>
            <person name="Kadnikov V."/>
            <person name="Beletsky A.V."/>
            <person name="Mardanov A.V."/>
            <person name="Karnachuk O.V."/>
            <person name="Ravin N.V."/>
        </authorList>
    </citation>
    <scope>NUCLEOTIDE SEQUENCE</scope>
    <source>
        <strain evidence="3">Bu02</strain>
    </source>
</reference>
<dbReference type="InterPro" id="IPR050695">
    <property type="entry name" value="N-acetylmuramoyl_amidase_3"/>
</dbReference>
<dbReference type="GO" id="GO:0030288">
    <property type="term" value="C:outer membrane-bounded periplasmic space"/>
    <property type="evidence" value="ECO:0007669"/>
    <property type="project" value="TreeGrafter"/>
</dbReference>
<dbReference type="Pfam" id="PF01520">
    <property type="entry name" value="Amidase_3"/>
    <property type="match status" value="1"/>
</dbReference>
<dbReference type="PANTHER" id="PTHR30404:SF0">
    <property type="entry name" value="N-ACETYLMURAMOYL-L-ALANINE AMIDASE AMIC"/>
    <property type="match status" value="1"/>
</dbReference>
<reference evidence="3" key="2">
    <citation type="journal article" date="2023" name="Biology">
        <title>Prokaryotic Life Associated with Coal-Fire Gas Vents Revealed by Metagenomics.</title>
        <authorList>
            <person name="Kadnikov V.V."/>
            <person name="Mardanov A.V."/>
            <person name="Beletsky A.V."/>
            <person name="Karnachuk O.V."/>
            <person name="Ravin N.V."/>
        </authorList>
    </citation>
    <scope>NUCLEOTIDE SEQUENCE</scope>
    <source>
        <strain evidence="3">Bu02</strain>
    </source>
</reference>
<dbReference type="Gene3D" id="3.40.630.40">
    <property type="entry name" value="Zn-dependent exopeptidases"/>
    <property type="match status" value="1"/>
</dbReference>
<dbReference type="CDD" id="cd02696">
    <property type="entry name" value="MurNAc-LAA"/>
    <property type="match status" value="1"/>
</dbReference>
<dbReference type="GO" id="GO:0008745">
    <property type="term" value="F:N-acetylmuramoyl-L-alanine amidase activity"/>
    <property type="evidence" value="ECO:0007669"/>
    <property type="project" value="InterPro"/>
</dbReference>
<evidence type="ECO:0000259" key="2">
    <source>
        <dbReference type="Pfam" id="PF01520"/>
    </source>
</evidence>
<evidence type="ECO:0000256" key="1">
    <source>
        <dbReference type="ARBA" id="ARBA00022801"/>
    </source>
</evidence>
<dbReference type="AlphaFoldDB" id="A0AAT9LDP1"/>
<dbReference type="SUPFAM" id="SSF53187">
    <property type="entry name" value="Zn-dependent exopeptidases"/>
    <property type="match status" value="1"/>
</dbReference>
<proteinExistence type="predicted"/>
<feature type="domain" description="MurNAc-LAA" evidence="2">
    <location>
        <begin position="129"/>
        <end position="295"/>
    </location>
</feature>
<evidence type="ECO:0000313" key="3">
    <source>
        <dbReference type="EMBL" id="QUL99133.1"/>
    </source>
</evidence>
<keyword evidence="1" id="KW-0378">Hydrolase</keyword>
<dbReference type="EMBL" id="CP062796">
    <property type="protein sequence ID" value="QUL99133.1"/>
    <property type="molecule type" value="Genomic_DNA"/>
</dbReference>
<dbReference type="KEGG" id="fcz:IMF26_03445"/>
<protein>
    <submittedName>
        <fullName evidence="3">N-acetylmuramoyl-L-alanine amidase</fullName>
    </submittedName>
</protein>
<dbReference type="GO" id="GO:0009253">
    <property type="term" value="P:peptidoglycan catabolic process"/>
    <property type="evidence" value="ECO:0007669"/>
    <property type="project" value="InterPro"/>
</dbReference>
<sequence>MKKRVLNAWPSTRASPQGEWVSRLVLETTALPGDIQVERFCEGQGLDHVLKVTLYDIGLTMAEDDILVADGLIKTVRIRAGENSRSVNVEVILEHPVEPRVLANPGLPSTVEIILPRDPLITLFTGHRIGIDPGHGGRDPGVRGPVNLLEKDVVLQVAQELSSLLKQSGAEPVTSRQGDVELDDDARRRVLSEGRAELCVQLHTSADKDPMVQRYRLFVKRDCDKSLALGTELKSALKERMGINIPGHEFIEDTRWSIPVVRIEPLCLSHFVDEANFRAPLFRKRIAQSIYNGIARYLRKFGTA</sequence>
<name>A0AAT9LDP1_9FIRM</name>